<sequence>MIDWFVKKRKITLLFFVMVVLVGGLSFLQLPQKEVPAIDPPVGQITTVYPGASSEQVEAAITDPLEESLLEVENSNTISSVSSPGFSSVTVELEEDLPDTEAVWNDVSQIITNTSSSFPENAENPVLDNDLSVQGLSIYQITLENEELMPQVDELLTQWRSEFVSLPGISDIGVQGAFEPELRFVMDADAMSENNISSNQIIGALNGENNTTPPGEWETDEKQRVTYDSFDEVSEWDTLPVGSTEEGDVIRLGEVAGVERTYQSVENTVAFEGEPALSLTFFFK</sequence>
<keyword evidence="1" id="KW-0472">Membrane</keyword>
<reference evidence="2 3" key="1">
    <citation type="submission" date="2018-10" db="EMBL/GenBank/DDBJ databases">
        <title>Draft genome sequence of Bacillus salarius IM0101, isolated from a hypersaline soil in Inner Mongolia, China.</title>
        <authorList>
            <person name="Yamprayoonswat W."/>
            <person name="Boonvisut S."/>
            <person name="Jumpathong W."/>
            <person name="Sittihan S."/>
            <person name="Ruangsuj P."/>
            <person name="Wanthongcharoen S."/>
            <person name="Thongpramul N."/>
            <person name="Pimmason S."/>
            <person name="Yu B."/>
            <person name="Yasawong M."/>
        </authorList>
    </citation>
    <scope>NUCLEOTIDE SEQUENCE [LARGE SCALE GENOMIC DNA]</scope>
    <source>
        <strain evidence="2 3">IM0101</strain>
    </source>
</reference>
<dbReference type="AlphaFoldDB" id="A0A428N9V7"/>
<dbReference type="EMBL" id="RBVX01000001">
    <property type="protein sequence ID" value="RSL35163.1"/>
    <property type="molecule type" value="Genomic_DNA"/>
</dbReference>
<proteinExistence type="predicted"/>
<evidence type="ECO:0000313" key="3">
    <source>
        <dbReference type="Proteomes" id="UP000275076"/>
    </source>
</evidence>
<dbReference type="Pfam" id="PF00873">
    <property type="entry name" value="ACR_tran"/>
    <property type="match status" value="1"/>
</dbReference>
<dbReference type="SUPFAM" id="SSF82714">
    <property type="entry name" value="Multidrug efflux transporter AcrB TolC docking domain, DN and DC subdomains"/>
    <property type="match status" value="1"/>
</dbReference>
<dbReference type="PRINTS" id="PR00702">
    <property type="entry name" value="ACRIFLAVINRP"/>
</dbReference>
<dbReference type="PANTHER" id="PTHR32063">
    <property type="match status" value="1"/>
</dbReference>
<dbReference type="Gene3D" id="3.30.2090.10">
    <property type="entry name" value="Multidrug efflux transporter AcrB TolC docking domain, DN and DC subdomains"/>
    <property type="match status" value="1"/>
</dbReference>
<dbReference type="RefSeq" id="WP_125553524.1">
    <property type="nucleotide sequence ID" value="NZ_RBVX01000001.1"/>
</dbReference>
<accession>A0A428N9V7</accession>
<name>A0A428N9V7_9BACI</name>
<organism evidence="2 3">
    <name type="scientific">Salibacterium salarium</name>
    <dbReference type="NCBI Taxonomy" id="284579"/>
    <lineage>
        <taxon>Bacteria</taxon>
        <taxon>Bacillati</taxon>
        <taxon>Bacillota</taxon>
        <taxon>Bacilli</taxon>
        <taxon>Bacillales</taxon>
        <taxon>Bacillaceae</taxon>
    </lineage>
</organism>
<feature type="transmembrane region" description="Helical" evidence="1">
    <location>
        <begin position="12"/>
        <end position="30"/>
    </location>
</feature>
<dbReference type="SUPFAM" id="SSF82693">
    <property type="entry name" value="Multidrug efflux transporter AcrB pore domain, PN1, PN2, PC1 and PC2 subdomains"/>
    <property type="match status" value="1"/>
</dbReference>
<dbReference type="GO" id="GO:0042910">
    <property type="term" value="F:xenobiotic transmembrane transporter activity"/>
    <property type="evidence" value="ECO:0007669"/>
    <property type="project" value="TreeGrafter"/>
</dbReference>
<dbReference type="InterPro" id="IPR001036">
    <property type="entry name" value="Acrflvin-R"/>
</dbReference>
<dbReference type="Gene3D" id="3.30.70.1430">
    <property type="entry name" value="Multidrug efflux transporter AcrB pore domain"/>
    <property type="match status" value="1"/>
</dbReference>
<dbReference type="Gene3D" id="3.30.70.1320">
    <property type="entry name" value="Multidrug efflux transporter AcrB pore domain like"/>
    <property type="match status" value="1"/>
</dbReference>
<keyword evidence="3" id="KW-1185">Reference proteome</keyword>
<keyword evidence="1" id="KW-1133">Transmembrane helix</keyword>
<dbReference type="Proteomes" id="UP000275076">
    <property type="component" value="Unassembled WGS sequence"/>
</dbReference>
<dbReference type="OrthoDB" id="9757876at2"/>
<dbReference type="PANTHER" id="PTHR32063:SF18">
    <property type="entry name" value="CATION EFFLUX SYSTEM PROTEIN"/>
    <property type="match status" value="1"/>
</dbReference>
<gene>
    <name evidence="2" type="ORF">D7Z54_00895</name>
</gene>
<keyword evidence="1" id="KW-0812">Transmembrane</keyword>
<evidence type="ECO:0000256" key="1">
    <source>
        <dbReference type="SAM" id="Phobius"/>
    </source>
</evidence>
<dbReference type="Gene3D" id="1.20.1640.10">
    <property type="entry name" value="Multidrug efflux transporter AcrB transmembrane domain"/>
    <property type="match status" value="1"/>
</dbReference>
<evidence type="ECO:0000313" key="2">
    <source>
        <dbReference type="EMBL" id="RSL35163.1"/>
    </source>
</evidence>
<dbReference type="GO" id="GO:0005886">
    <property type="term" value="C:plasma membrane"/>
    <property type="evidence" value="ECO:0007669"/>
    <property type="project" value="TreeGrafter"/>
</dbReference>
<protein>
    <submittedName>
        <fullName evidence="2">Efflux RND transporter permease subunit</fullName>
    </submittedName>
</protein>
<comment type="caution">
    <text evidence="2">The sequence shown here is derived from an EMBL/GenBank/DDBJ whole genome shotgun (WGS) entry which is preliminary data.</text>
</comment>
<dbReference type="InterPro" id="IPR027463">
    <property type="entry name" value="AcrB_DN_DC_subdom"/>
</dbReference>